<evidence type="ECO:0000313" key="3">
    <source>
        <dbReference type="Proteomes" id="UP000688137"/>
    </source>
</evidence>
<comment type="caution">
    <text evidence="2">The sequence shown here is derived from an EMBL/GenBank/DDBJ whole genome shotgun (WGS) entry which is preliminary data.</text>
</comment>
<accession>A0A8S1N0K1</accession>
<reference evidence="2" key="1">
    <citation type="submission" date="2021-01" db="EMBL/GenBank/DDBJ databases">
        <authorList>
            <consortium name="Genoscope - CEA"/>
            <person name="William W."/>
        </authorList>
    </citation>
    <scope>NUCLEOTIDE SEQUENCE</scope>
</reference>
<organism evidence="2 3">
    <name type="scientific">Paramecium primaurelia</name>
    <dbReference type="NCBI Taxonomy" id="5886"/>
    <lineage>
        <taxon>Eukaryota</taxon>
        <taxon>Sar</taxon>
        <taxon>Alveolata</taxon>
        <taxon>Ciliophora</taxon>
        <taxon>Intramacronucleata</taxon>
        <taxon>Oligohymenophorea</taxon>
        <taxon>Peniculida</taxon>
        <taxon>Parameciidae</taxon>
        <taxon>Paramecium</taxon>
    </lineage>
</organism>
<proteinExistence type="predicted"/>
<dbReference type="Proteomes" id="UP000688137">
    <property type="component" value="Unassembled WGS sequence"/>
</dbReference>
<evidence type="ECO:0000256" key="1">
    <source>
        <dbReference type="SAM" id="Phobius"/>
    </source>
</evidence>
<dbReference type="AlphaFoldDB" id="A0A8S1N0K1"/>
<keyword evidence="1" id="KW-1133">Transmembrane helix</keyword>
<gene>
    <name evidence="2" type="ORF">PPRIM_AZ9-3.1.T0730188</name>
</gene>
<feature type="transmembrane region" description="Helical" evidence="1">
    <location>
        <begin position="51"/>
        <end position="70"/>
    </location>
</feature>
<keyword evidence="3" id="KW-1185">Reference proteome</keyword>
<keyword evidence="1" id="KW-0472">Membrane</keyword>
<name>A0A8S1N0K1_PARPR</name>
<dbReference type="EMBL" id="CAJJDM010000076">
    <property type="protein sequence ID" value="CAD8085142.1"/>
    <property type="molecule type" value="Genomic_DNA"/>
</dbReference>
<evidence type="ECO:0000313" key="2">
    <source>
        <dbReference type="EMBL" id="CAD8085142.1"/>
    </source>
</evidence>
<keyword evidence="1" id="KW-0812">Transmembrane</keyword>
<protein>
    <submittedName>
        <fullName evidence="2">Uncharacterized protein</fullName>
    </submittedName>
</protein>
<sequence>MNQSYQNESHKKYPNNWKNLFPKFRDVIDRYDYFDVNLVGCKLHQRRQKNWYVIVLFAFQSIHLTLRIKFKKQIEKITLKTRTMKYRIHTQKFVQFQTQENYLKAAKIYINHPQSNQQTRLKQQIFRDYSQKEFMHLISYQCKSMNQVNALTRFQKSINIPISPEMKDIIKQKKTIFKEIAEKRPHRSRELKYYQMFLDELFICKRGFLAFRLFILYELSARISELSQISFSMLINGLINYVQRNSKEWGKS</sequence>